<dbReference type="EMBL" id="JAQFWP010000030">
    <property type="protein sequence ID" value="MDA2806168.1"/>
    <property type="molecule type" value="Genomic_DNA"/>
</dbReference>
<reference evidence="2" key="1">
    <citation type="submission" date="2023-01" db="EMBL/GenBank/DDBJ databases">
        <title>Draft genome sequence of Nocardiopsis sp. LSu2-4 isolated from halophytes.</title>
        <authorList>
            <person name="Duangmal K."/>
            <person name="Chantavorakit T."/>
        </authorList>
    </citation>
    <scope>NUCLEOTIDE SEQUENCE</scope>
    <source>
        <strain evidence="2">LSu2-4</strain>
    </source>
</reference>
<proteinExistence type="predicted"/>
<comment type="caution">
    <text evidence="2">The sequence shown here is derived from an EMBL/GenBank/DDBJ whole genome shotgun (WGS) entry which is preliminary data.</text>
</comment>
<accession>A0ABT4TNB9</accession>
<dbReference type="InterPro" id="IPR007278">
    <property type="entry name" value="DUF397"/>
</dbReference>
<organism evidence="2 3">
    <name type="scientific">Nocardiopsis suaedae</name>
    <dbReference type="NCBI Taxonomy" id="3018444"/>
    <lineage>
        <taxon>Bacteria</taxon>
        <taxon>Bacillati</taxon>
        <taxon>Actinomycetota</taxon>
        <taxon>Actinomycetes</taxon>
        <taxon>Streptosporangiales</taxon>
        <taxon>Nocardiopsidaceae</taxon>
        <taxon>Nocardiopsis</taxon>
    </lineage>
</organism>
<protein>
    <submittedName>
        <fullName evidence="2">DUF397 domain-containing protein</fullName>
    </submittedName>
</protein>
<name>A0ABT4TNB9_9ACTN</name>
<dbReference type="Proteomes" id="UP001165685">
    <property type="component" value="Unassembled WGS sequence"/>
</dbReference>
<evidence type="ECO:0000259" key="1">
    <source>
        <dbReference type="Pfam" id="PF04149"/>
    </source>
</evidence>
<evidence type="ECO:0000313" key="2">
    <source>
        <dbReference type="EMBL" id="MDA2806168.1"/>
    </source>
</evidence>
<keyword evidence="3" id="KW-1185">Reference proteome</keyword>
<dbReference type="Pfam" id="PF04149">
    <property type="entry name" value="DUF397"/>
    <property type="match status" value="1"/>
</dbReference>
<feature type="domain" description="DUF397" evidence="1">
    <location>
        <begin position="11"/>
        <end position="62"/>
    </location>
</feature>
<gene>
    <name evidence="2" type="ORF">O4U47_16775</name>
</gene>
<dbReference type="RefSeq" id="WP_270678809.1">
    <property type="nucleotide sequence ID" value="NZ_JAQFWP010000030.1"/>
</dbReference>
<evidence type="ECO:0000313" key="3">
    <source>
        <dbReference type="Proteomes" id="UP001165685"/>
    </source>
</evidence>
<sequence>MSETSQRPLLFRKSSYSANTANCVEVAEVAATHGVAVRDSKNPGGHISFTSAEWHAFVSDLKSDKL</sequence>